<gene>
    <name evidence="2" type="ORF">S12H4_34331</name>
</gene>
<dbReference type="EMBL" id="BARW01020304">
    <property type="protein sequence ID" value="GAI90115.1"/>
    <property type="molecule type" value="Genomic_DNA"/>
</dbReference>
<reference evidence="2" key="1">
    <citation type="journal article" date="2014" name="Front. Microbiol.">
        <title>High frequency of phylogenetically diverse reductive dehalogenase-homologous genes in deep subseafloor sedimentary metagenomes.</title>
        <authorList>
            <person name="Kawai M."/>
            <person name="Futagami T."/>
            <person name="Toyoda A."/>
            <person name="Takaki Y."/>
            <person name="Nishi S."/>
            <person name="Hori S."/>
            <person name="Arai W."/>
            <person name="Tsubouchi T."/>
            <person name="Morono Y."/>
            <person name="Uchiyama I."/>
            <person name="Ito T."/>
            <person name="Fujiyama A."/>
            <person name="Inagaki F."/>
            <person name="Takami H."/>
        </authorList>
    </citation>
    <scope>NUCLEOTIDE SEQUENCE</scope>
    <source>
        <strain evidence="2">Expedition CK06-06</strain>
    </source>
</reference>
<dbReference type="SUPFAM" id="SSF103473">
    <property type="entry name" value="MFS general substrate transporter"/>
    <property type="match status" value="1"/>
</dbReference>
<protein>
    <recommendedName>
        <fullName evidence="3">Major facilitator superfamily (MFS) profile domain-containing protein</fullName>
    </recommendedName>
</protein>
<dbReference type="AlphaFoldDB" id="X1TRD0"/>
<evidence type="ECO:0008006" key="3">
    <source>
        <dbReference type="Google" id="ProtNLM"/>
    </source>
</evidence>
<accession>X1TRD0</accession>
<organism evidence="2">
    <name type="scientific">marine sediment metagenome</name>
    <dbReference type="NCBI Taxonomy" id="412755"/>
    <lineage>
        <taxon>unclassified sequences</taxon>
        <taxon>metagenomes</taxon>
        <taxon>ecological metagenomes</taxon>
    </lineage>
</organism>
<evidence type="ECO:0000256" key="1">
    <source>
        <dbReference type="SAM" id="Phobius"/>
    </source>
</evidence>
<comment type="caution">
    <text evidence="2">The sequence shown here is derived from an EMBL/GenBank/DDBJ whole genome shotgun (WGS) entry which is preliminary data.</text>
</comment>
<keyword evidence="1" id="KW-0472">Membrane</keyword>
<keyword evidence="1" id="KW-0812">Transmembrane</keyword>
<feature type="transmembrane region" description="Helical" evidence="1">
    <location>
        <begin position="56"/>
        <end position="76"/>
    </location>
</feature>
<feature type="transmembrane region" description="Helical" evidence="1">
    <location>
        <begin position="28"/>
        <end position="50"/>
    </location>
</feature>
<sequence length="80" mass="8857">GVYYGITECNLRAFIVDLSPEEKKATAIGIYHTTVGVIVFPASLLMGILWRYINPAFAFGFCGTIAFISAFLLFFVKGER</sequence>
<evidence type="ECO:0000313" key="2">
    <source>
        <dbReference type="EMBL" id="GAI90115.1"/>
    </source>
</evidence>
<dbReference type="PANTHER" id="PTHR23518">
    <property type="entry name" value="C-METHYLTRANSFERASE"/>
    <property type="match status" value="1"/>
</dbReference>
<keyword evidence="1" id="KW-1133">Transmembrane helix</keyword>
<proteinExistence type="predicted"/>
<dbReference type="PANTHER" id="PTHR23518:SF2">
    <property type="entry name" value="MAJOR FACILITATOR SUPERFAMILY TRANSPORTER"/>
    <property type="match status" value="1"/>
</dbReference>
<feature type="non-terminal residue" evidence="2">
    <location>
        <position position="1"/>
    </location>
</feature>
<name>X1TRD0_9ZZZZ</name>
<dbReference type="Gene3D" id="1.20.1250.20">
    <property type="entry name" value="MFS general substrate transporter like domains"/>
    <property type="match status" value="1"/>
</dbReference>
<dbReference type="InterPro" id="IPR036259">
    <property type="entry name" value="MFS_trans_sf"/>
</dbReference>